<dbReference type="InParanoid" id="A0A074YF98"/>
<dbReference type="EMBL" id="KL584769">
    <property type="protein sequence ID" value="KEQ92762.1"/>
    <property type="molecule type" value="Genomic_DNA"/>
</dbReference>
<keyword evidence="2" id="KW-1185">Reference proteome</keyword>
<evidence type="ECO:0000313" key="2">
    <source>
        <dbReference type="Proteomes" id="UP000030641"/>
    </source>
</evidence>
<dbReference type="Proteomes" id="UP000030641">
    <property type="component" value="Unassembled WGS sequence"/>
</dbReference>
<protein>
    <submittedName>
        <fullName evidence="1">Uncharacterized protein</fullName>
    </submittedName>
</protein>
<dbReference type="AlphaFoldDB" id="A0A074YF98"/>
<proteinExistence type="predicted"/>
<name>A0A074YF98_AURSE</name>
<organism evidence="1 2">
    <name type="scientific">Aureobasidium subglaciale (strain EXF-2481)</name>
    <name type="common">Aureobasidium pullulans var. subglaciale</name>
    <dbReference type="NCBI Taxonomy" id="1043005"/>
    <lineage>
        <taxon>Eukaryota</taxon>
        <taxon>Fungi</taxon>
        <taxon>Dikarya</taxon>
        <taxon>Ascomycota</taxon>
        <taxon>Pezizomycotina</taxon>
        <taxon>Dothideomycetes</taxon>
        <taxon>Dothideomycetidae</taxon>
        <taxon>Dothideales</taxon>
        <taxon>Saccotheciaceae</taxon>
        <taxon>Aureobasidium</taxon>
    </lineage>
</organism>
<accession>A0A074YF98</accession>
<evidence type="ECO:0000313" key="1">
    <source>
        <dbReference type="EMBL" id="KEQ92762.1"/>
    </source>
</evidence>
<reference evidence="1 2" key="1">
    <citation type="journal article" date="2014" name="BMC Genomics">
        <title>Genome sequencing of four Aureobasidium pullulans varieties: biotechnological potential, stress tolerance, and description of new species.</title>
        <authorList>
            <person name="Gostin Ar C."/>
            <person name="Ohm R.A."/>
            <person name="Kogej T."/>
            <person name="Sonjak S."/>
            <person name="Turk M."/>
            <person name="Zajc J."/>
            <person name="Zalar P."/>
            <person name="Grube M."/>
            <person name="Sun H."/>
            <person name="Han J."/>
            <person name="Sharma A."/>
            <person name="Chiniquy J."/>
            <person name="Ngan C.Y."/>
            <person name="Lipzen A."/>
            <person name="Barry K."/>
            <person name="Grigoriev I.V."/>
            <person name="Gunde-Cimerman N."/>
        </authorList>
    </citation>
    <scope>NUCLEOTIDE SEQUENCE [LARGE SCALE GENOMIC DNA]</scope>
    <source>
        <strain evidence="1 2">EXF-2481</strain>
    </source>
</reference>
<gene>
    <name evidence="1" type="ORF">AUEXF2481DRAFT_418028</name>
</gene>
<dbReference type="RefSeq" id="XP_013341265.1">
    <property type="nucleotide sequence ID" value="XM_013485811.1"/>
</dbReference>
<dbReference type="GeneID" id="25366965"/>
<dbReference type="HOGENOM" id="CLU_2637672_0_0_1"/>
<sequence>MIIEPCLHRERRSYVRRHARHQQCLSMYGARGRGAHPVMSLCVVIMVLCRNGRCDSVAFDSAQWFDAKTQETGNCSL</sequence>